<dbReference type="Proteomes" id="UP001596547">
    <property type="component" value="Unassembled WGS sequence"/>
</dbReference>
<dbReference type="RefSeq" id="WP_276304845.1">
    <property type="nucleotide sequence ID" value="NZ_CP119992.1"/>
</dbReference>
<accession>A0ABD6A5I1</accession>
<proteinExistence type="predicted"/>
<evidence type="ECO:0000313" key="1">
    <source>
        <dbReference type="EMBL" id="MFC7315446.1"/>
    </source>
</evidence>
<reference evidence="1 2" key="1">
    <citation type="journal article" date="2019" name="Int. J. Syst. Evol. Microbiol.">
        <title>The Global Catalogue of Microorganisms (GCM) 10K type strain sequencing project: providing services to taxonomists for standard genome sequencing and annotation.</title>
        <authorList>
            <consortium name="The Broad Institute Genomics Platform"/>
            <consortium name="The Broad Institute Genome Sequencing Center for Infectious Disease"/>
            <person name="Wu L."/>
            <person name="Ma J."/>
        </authorList>
    </citation>
    <scope>NUCLEOTIDE SEQUENCE [LARGE SCALE GENOMIC DNA]</scope>
    <source>
        <strain evidence="1 2">PSR21</strain>
    </source>
</reference>
<dbReference type="GeneID" id="79314411"/>
<sequence>MRIGLPEDADPDEAAAIVAALNAHLSRQAALLAANGEEASWDGRRWSFTGRLEATRRRTRRVPEFAPTDPWTAAARAERF</sequence>
<protein>
    <submittedName>
        <fullName evidence="1">Acc operon protein</fullName>
    </submittedName>
</protein>
<keyword evidence="2" id="KW-1185">Reference proteome</keyword>
<dbReference type="Pfam" id="PF26062">
    <property type="entry name" value="DUF8022"/>
    <property type="match status" value="1"/>
</dbReference>
<name>A0ABD6A5I1_9EURY</name>
<dbReference type="AlphaFoldDB" id="A0ABD6A5I1"/>
<organism evidence="1 2">
    <name type="scientific">Halomarina halobia</name>
    <dbReference type="NCBI Taxonomy" id="3033386"/>
    <lineage>
        <taxon>Archaea</taxon>
        <taxon>Methanobacteriati</taxon>
        <taxon>Methanobacteriota</taxon>
        <taxon>Stenosarchaea group</taxon>
        <taxon>Halobacteria</taxon>
        <taxon>Halobacteriales</taxon>
        <taxon>Natronomonadaceae</taxon>
        <taxon>Halomarina</taxon>
    </lineage>
</organism>
<comment type="caution">
    <text evidence="1">The sequence shown here is derived from an EMBL/GenBank/DDBJ whole genome shotgun (WGS) entry which is preliminary data.</text>
</comment>
<gene>
    <name evidence="1" type="ORF">ACFQPE_01370</name>
</gene>
<dbReference type="EMBL" id="JBHTBF010000001">
    <property type="protein sequence ID" value="MFC7315446.1"/>
    <property type="molecule type" value="Genomic_DNA"/>
</dbReference>
<dbReference type="InterPro" id="IPR058335">
    <property type="entry name" value="PccX"/>
</dbReference>
<evidence type="ECO:0000313" key="2">
    <source>
        <dbReference type="Proteomes" id="UP001596547"/>
    </source>
</evidence>